<evidence type="ECO:0000256" key="3">
    <source>
        <dbReference type="ARBA" id="ARBA00022840"/>
    </source>
</evidence>
<evidence type="ECO:0000313" key="7">
    <source>
        <dbReference type="Proteomes" id="UP000654075"/>
    </source>
</evidence>
<dbReference type="GO" id="GO:0003723">
    <property type="term" value="F:RNA binding"/>
    <property type="evidence" value="ECO:0007669"/>
    <property type="project" value="UniProtKB-UniRule"/>
</dbReference>
<accession>A0A813GCP4</accession>
<keyword evidence="2 4" id="KW-0378">Hydrolase</keyword>
<dbReference type="GO" id="GO:0005524">
    <property type="term" value="F:ATP binding"/>
    <property type="evidence" value="ECO:0007669"/>
    <property type="project" value="UniProtKB-UniRule"/>
</dbReference>
<keyword evidence="1 4" id="KW-0547">Nucleotide-binding</keyword>
<dbReference type="Proteomes" id="UP000654075">
    <property type="component" value="Unassembled WGS sequence"/>
</dbReference>
<dbReference type="OrthoDB" id="44251at2759"/>
<dbReference type="InterPro" id="IPR027417">
    <property type="entry name" value="P-loop_NTPase"/>
</dbReference>
<evidence type="ECO:0000256" key="1">
    <source>
        <dbReference type="ARBA" id="ARBA00022741"/>
    </source>
</evidence>
<comment type="domain">
    <text evidence="4">The Q motif is unique to and characteristic of the DEAD box family of RNA helicases and controls ATP binding and hydrolysis.</text>
</comment>
<comment type="caution">
    <text evidence="6">The sequence shown here is derived from an EMBL/GenBank/DDBJ whole genome shotgun (WGS) entry which is preliminary data.</text>
</comment>
<dbReference type="Gene3D" id="3.40.50.300">
    <property type="entry name" value="P-loop containing nucleotide triphosphate hydrolases"/>
    <property type="match status" value="1"/>
</dbReference>
<keyword evidence="4" id="KW-0347">Helicase</keyword>
<evidence type="ECO:0000256" key="4">
    <source>
        <dbReference type="RuleBase" id="RU365068"/>
    </source>
</evidence>
<reference evidence="6" key="1">
    <citation type="submission" date="2021-02" db="EMBL/GenBank/DDBJ databases">
        <authorList>
            <person name="Dougan E. K."/>
            <person name="Rhodes N."/>
            <person name="Thang M."/>
            <person name="Chan C."/>
        </authorList>
    </citation>
    <scope>NUCLEOTIDE SEQUENCE</scope>
</reference>
<evidence type="ECO:0000313" key="6">
    <source>
        <dbReference type="EMBL" id="CAE8624014.1"/>
    </source>
</evidence>
<dbReference type="GO" id="GO:0016787">
    <property type="term" value="F:hydrolase activity"/>
    <property type="evidence" value="ECO:0007669"/>
    <property type="project" value="UniProtKB-KW"/>
</dbReference>
<comment type="similarity">
    <text evidence="4">Belongs to the DEAD box helicase family.</text>
</comment>
<dbReference type="AlphaFoldDB" id="A0A813GCP4"/>
<dbReference type="PANTHER" id="PTHR24031">
    <property type="entry name" value="RNA HELICASE"/>
    <property type="match status" value="1"/>
</dbReference>
<keyword evidence="7" id="KW-1185">Reference proteome</keyword>
<dbReference type="GO" id="GO:0003724">
    <property type="term" value="F:RNA helicase activity"/>
    <property type="evidence" value="ECO:0007669"/>
    <property type="project" value="UniProtKB-EC"/>
</dbReference>
<evidence type="ECO:0000256" key="2">
    <source>
        <dbReference type="ARBA" id="ARBA00022801"/>
    </source>
</evidence>
<dbReference type="InterPro" id="IPR011545">
    <property type="entry name" value="DEAD/DEAH_box_helicase_dom"/>
</dbReference>
<keyword evidence="4" id="KW-0694">RNA-binding</keyword>
<comment type="catalytic activity">
    <reaction evidence="4">
        <text>ATP + H2O = ADP + phosphate + H(+)</text>
        <dbReference type="Rhea" id="RHEA:13065"/>
        <dbReference type="ChEBI" id="CHEBI:15377"/>
        <dbReference type="ChEBI" id="CHEBI:15378"/>
        <dbReference type="ChEBI" id="CHEBI:30616"/>
        <dbReference type="ChEBI" id="CHEBI:43474"/>
        <dbReference type="ChEBI" id="CHEBI:456216"/>
        <dbReference type="EC" id="3.6.4.13"/>
    </reaction>
</comment>
<name>A0A813GCP4_POLGL</name>
<dbReference type="EC" id="3.6.4.13" evidence="4"/>
<dbReference type="Pfam" id="PF00270">
    <property type="entry name" value="DEAD"/>
    <property type="match status" value="1"/>
</dbReference>
<dbReference type="SUPFAM" id="SSF52540">
    <property type="entry name" value="P-loop containing nucleoside triphosphate hydrolases"/>
    <property type="match status" value="1"/>
</dbReference>
<sequence length="223" mass="24218">MGVKRAKEEADAGAVKAKKKVKTASPLLDCDAAKAFFEEQGIKVHVPAGKDVNITPLRGFNCDGFAKRLVKYCDGKFPKPTPIQACCWPLIMQKTDVCGIAKTGSGKTLAFAMPYLSMSRLGVLEVFEQPCNSPRFVAMAPTRELAMQIAEVCVDLVKALTAGDVVSNCECSVMAEKCCVTHDSFLLVSLTGSLIRWVFINSHFATEVATVFINNKKQETTIC</sequence>
<feature type="domain" description="DEAD/DEAH-box helicase" evidence="5">
    <location>
        <begin position="81"/>
        <end position="172"/>
    </location>
</feature>
<evidence type="ECO:0000259" key="5">
    <source>
        <dbReference type="Pfam" id="PF00270"/>
    </source>
</evidence>
<keyword evidence="3 4" id="KW-0067">ATP-binding</keyword>
<organism evidence="6 7">
    <name type="scientific">Polarella glacialis</name>
    <name type="common">Dinoflagellate</name>
    <dbReference type="NCBI Taxonomy" id="89957"/>
    <lineage>
        <taxon>Eukaryota</taxon>
        <taxon>Sar</taxon>
        <taxon>Alveolata</taxon>
        <taxon>Dinophyceae</taxon>
        <taxon>Suessiales</taxon>
        <taxon>Suessiaceae</taxon>
        <taxon>Polarella</taxon>
    </lineage>
</organism>
<dbReference type="EMBL" id="CAJNNV010028293">
    <property type="protein sequence ID" value="CAE8624014.1"/>
    <property type="molecule type" value="Genomic_DNA"/>
</dbReference>
<gene>
    <name evidence="6" type="ORF">PGLA1383_LOCUS41208</name>
</gene>
<proteinExistence type="inferred from homology"/>
<comment type="function">
    <text evidence="4">RNA helicase.</text>
</comment>
<protein>
    <recommendedName>
        <fullName evidence="4">ATP-dependent RNA helicase</fullName>
        <ecNumber evidence="4">3.6.4.13</ecNumber>
    </recommendedName>
</protein>